<dbReference type="PANTHER" id="PTHR30327">
    <property type="entry name" value="UNCHARACTERIZED PROTEIN YQGE"/>
    <property type="match status" value="1"/>
</dbReference>
<dbReference type="Pfam" id="PF02622">
    <property type="entry name" value="DUF179"/>
    <property type="match status" value="1"/>
</dbReference>
<dbReference type="EMBL" id="JBHULR010000003">
    <property type="protein sequence ID" value="MFD2547736.1"/>
    <property type="molecule type" value="Genomic_DNA"/>
</dbReference>
<accession>A0ABW5KFF6</accession>
<name>A0ABW5KFF6_9SPHI</name>
<proteinExistence type="inferred from homology"/>
<protein>
    <submittedName>
        <fullName evidence="2">YqgE/AlgH family protein</fullName>
    </submittedName>
</protein>
<evidence type="ECO:0000313" key="2">
    <source>
        <dbReference type="EMBL" id="MFD2547736.1"/>
    </source>
</evidence>
<evidence type="ECO:0000256" key="1">
    <source>
        <dbReference type="ARBA" id="ARBA00009600"/>
    </source>
</evidence>
<dbReference type="SUPFAM" id="SSF143456">
    <property type="entry name" value="VC0467-like"/>
    <property type="match status" value="1"/>
</dbReference>
<dbReference type="Proteomes" id="UP001597545">
    <property type="component" value="Unassembled WGS sequence"/>
</dbReference>
<evidence type="ECO:0000313" key="3">
    <source>
        <dbReference type="Proteomes" id="UP001597545"/>
    </source>
</evidence>
<dbReference type="Gene3D" id="3.40.1740.10">
    <property type="entry name" value="VC0467-like"/>
    <property type="match status" value="1"/>
</dbReference>
<dbReference type="InterPro" id="IPR003774">
    <property type="entry name" value="AlgH-like"/>
</dbReference>
<reference evidence="3" key="1">
    <citation type="journal article" date="2019" name="Int. J. Syst. Evol. Microbiol.">
        <title>The Global Catalogue of Microorganisms (GCM) 10K type strain sequencing project: providing services to taxonomists for standard genome sequencing and annotation.</title>
        <authorList>
            <consortium name="The Broad Institute Genomics Platform"/>
            <consortium name="The Broad Institute Genome Sequencing Center for Infectious Disease"/>
            <person name="Wu L."/>
            <person name="Ma J."/>
        </authorList>
    </citation>
    <scope>NUCLEOTIDE SEQUENCE [LARGE SCALE GENOMIC DNA]</scope>
    <source>
        <strain evidence="3">KCTC 42662</strain>
    </source>
</reference>
<dbReference type="RefSeq" id="WP_380902775.1">
    <property type="nucleotide sequence ID" value="NZ_JBHUEG010000007.1"/>
</dbReference>
<comment type="similarity">
    <text evidence="1">Belongs to the UPF0301 (AlgH) family.</text>
</comment>
<gene>
    <name evidence="2" type="ORF">ACFSR5_08775</name>
</gene>
<organism evidence="2 3">
    <name type="scientific">Sphingobacterium suaedae</name>
    <dbReference type="NCBI Taxonomy" id="1686402"/>
    <lineage>
        <taxon>Bacteria</taxon>
        <taxon>Pseudomonadati</taxon>
        <taxon>Bacteroidota</taxon>
        <taxon>Sphingobacteriia</taxon>
        <taxon>Sphingobacteriales</taxon>
        <taxon>Sphingobacteriaceae</taxon>
        <taxon>Sphingobacterium</taxon>
    </lineage>
</organism>
<sequence>MFNTFIPQKGSLLLSEPFMLDSNFERSVILLCEHDLNTGTMGLVLNNRSTLLLSDVIQEIENTSFPLYIGGPVNMEALFFIHKTPEKIPGGVPLIDDIQFGGDFQQVLFLIEDQLLQPEEIKFFIGYAGWSPGQLEEEITQNSWVVHNKFPAELLLLEDGEDLWKQALIDLGPKYAHVANFPRSPDLN</sequence>
<dbReference type="PANTHER" id="PTHR30327:SF1">
    <property type="entry name" value="UPF0301 PROTEIN YQGE"/>
    <property type="match status" value="1"/>
</dbReference>
<comment type="caution">
    <text evidence="2">The sequence shown here is derived from an EMBL/GenBank/DDBJ whole genome shotgun (WGS) entry which is preliminary data.</text>
</comment>
<keyword evidence="3" id="KW-1185">Reference proteome</keyword>